<dbReference type="KEGG" id="ffa:FFWV33_06950"/>
<evidence type="ECO:0000313" key="3">
    <source>
        <dbReference type="EMBL" id="AWG23586.1"/>
    </source>
</evidence>
<protein>
    <submittedName>
        <fullName evidence="3">Transglutaminase</fullName>
    </submittedName>
</protein>
<accession>A0A2S1LJA3</accession>
<reference evidence="3 4" key="1">
    <citation type="submission" date="2017-04" db="EMBL/GenBank/DDBJ databases">
        <title>Compelte genome sequence of WV33.</title>
        <authorList>
            <person name="Lee P.C."/>
        </authorList>
    </citation>
    <scope>NUCLEOTIDE SEQUENCE [LARGE SCALE GENOMIC DNA]</scope>
    <source>
        <strain evidence="3 4">WV33</strain>
    </source>
</reference>
<evidence type="ECO:0000256" key="1">
    <source>
        <dbReference type="SAM" id="SignalP"/>
    </source>
</evidence>
<keyword evidence="1" id="KW-0732">Signal</keyword>
<gene>
    <name evidence="3" type="ORF">FFWV33_06950</name>
</gene>
<evidence type="ECO:0000259" key="2">
    <source>
        <dbReference type="Pfam" id="PF12969"/>
    </source>
</evidence>
<dbReference type="Gene3D" id="2.60.40.3140">
    <property type="match status" value="1"/>
</dbReference>
<dbReference type="EMBL" id="CP020918">
    <property type="protein sequence ID" value="AWG23586.1"/>
    <property type="molecule type" value="Genomic_DNA"/>
</dbReference>
<feature type="chain" id="PRO_5015632927" evidence="1">
    <location>
        <begin position="22"/>
        <end position="682"/>
    </location>
</feature>
<dbReference type="OrthoDB" id="98874at2"/>
<dbReference type="Pfam" id="PF12969">
    <property type="entry name" value="DUF3857"/>
    <property type="match status" value="1"/>
</dbReference>
<evidence type="ECO:0000313" key="4">
    <source>
        <dbReference type="Proteomes" id="UP000244527"/>
    </source>
</evidence>
<feature type="signal peptide" evidence="1">
    <location>
        <begin position="1"/>
        <end position="21"/>
    </location>
</feature>
<organism evidence="3 4">
    <name type="scientific">Flavobacterium faecale</name>
    <dbReference type="NCBI Taxonomy" id="1355330"/>
    <lineage>
        <taxon>Bacteria</taxon>
        <taxon>Pseudomonadati</taxon>
        <taxon>Bacteroidota</taxon>
        <taxon>Flavobacteriia</taxon>
        <taxon>Flavobacteriales</taxon>
        <taxon>Flavobacteriaceae</taxon>
        <taxon>Flavobacterium</taxon>
    </lineage>
</organism>
<dbReference type="Proteomes" id="UP000244527">
    <property type="component" value="Chromosome"/>
</dbReference>
<dbReference type="InterPro" id="IPR024618">
    <property type="entry name" value="DUF3857"/>
</dbReference>
<dbReference type="Gene3D" id="3.10.620.30">
    <property type="match status" value="1"/>
</dbReference>
<proteinExistence type="predicted"/>
<name>A0A2S1LJA3_9FLAO</name>
<sequence>MKVKSMLFILILWIITTKATAQNFELGKVSVAELQEKVHPKDTSAVVAILFEKGTNNFVYDNTKGFRVVFNVKARIKIYKKEGFDWATKKILYYANKDYNESIKVDNAVTYNLVGGKIEKVKLKSEGEFDEDINKYWKQKKITMPNIKEGSVIEFEYNLVTARYASLRDWYFQTTIPVNYSEYTNAVPEYFIYNSNLKGFVAPKVTKTVKSNYLNLSIKVQDNFLTQGGAGVQRSWSSSQATKKVEEKVEFVENVNNYIALNVPALREEAYVNNIDNYTSSISQELTMTKFPNAQIKAYATDWDDVVKTIYSLDDFGLELNKTGYFENDLAVALQGKVAAQERIEAVLHFAKSAVKWNGIYGYSCMNGVRSAYKDKTGNIADINLMLIAMLRNAGFNAEPVLVSTRSNGISFYANLNAYNYVVAAIEEVDKIILLDASDPFTAPNILPFRALNWNGRLIRKDISSASVNLMPTVPSGDTVLLNYAINDQGEITGQGRRQRTNYNAMLFRNEVKDSKEESYLEKLENNQRIDIKEYTRANEGKLKEPVMETFSFTSNQFTEIIGGEMYINPLLYLAQKTNIFKQESRAFPVDYGFPFIEKYYISIQIPAGYKVEKFPETSTMVFMEDLAVFNFVTNVTDSGLQVTVTHQINEAIIPSEDYVNLKGFYQMMTDKQNEKIVLSKI</sequence>
<keyword evidence="4" id="KW-1185">Reference proteome</keyword>
<dbReference type="AlphaFoldDB" id="A0A2S1LJA3"/>
<dbReference type="RefSeq" id="WP_108742484.1">
    <property type="nucleotide sequence ID" value="NZ_CP020918.1"/>
</dbReference>
<dbReference type="Gene3D" id="2.60.120.1130">
    <property type="match status" value="1"/>
</dbReference>
<feature type="domain" description="DUF3857" evidence="2">
    <location>
        <begin position="67"/>
        <end position="212"/>
    </location>
</feature>